<dbReference type="SUPFAM" id="SSF53335">
    <property type="entry name" value="S-adenosyl-L-methionine-dependent methyltransferases"/>
    <property type="match status" value="1"/>
</dbReference>
<dbReference type="InterPro" id="IPR007432">
    <property type="entry name" value="DUF480"/>
</dbReference>
<dbReference type="Gene3D" id="3.40.50.150">
    <property type="entry name" value="Vaccinia Virus protein VP39"/>
    <property type="match status" value="1"/>
</dbReference>
<dbReference type="AlphaFoldDB" id="A0A255GQR0"/>
<name>A0A255GQR0_9ACTN</name>
<dbReference type="InterPro" id="IPR036390">
    <property type="entry name" value="WH_DNA-bd_sf"/>
</dbReference>
<dbReference type="OrthoDB" id="9805171at2"/>
<proteinExistence type="predicted"/>
<dbReference type="Pfam" id="PF13649">
    <property type="entry name" value="Methyltransf_25"/>
    <property type="match status" value="1"/>
</dbReference>
<organism evidence="2 3">
    <name type="scientific">Enemella dayhoffiae</name>
    <dbReference type="NCBI Taxonomy" id="2016507"/>
    <lineage>
        <taxon>Bacteria</taxon>
        <taxon>Bacillati</taxon>
        <taxon>Actinomycetota</taxon>
        <taxon>Actinomycetes</taxon>
        <taxon>Propionibacteriales</taxon>
        <taxon>Propionibacteriaceae</taxon>
        <taxon>Enemella</taxon>
    </lineage>
</organism>
<accession>A0A255GQR0</accession>
<protein>
    <recommendedName>
        <fullName evidence="1">Methyltransferase domain-containing protein</fullName>
    </recommendedName>
</protein>
<feature type="domain" description="Methyltransferase" evidence="1">
    <location>
        <begin position="234"/>
        <end position="326"/>
    </location>
</feature>
<dbReference type="PANTHER" id="PTHR38768:SF1">
    <property type="entry name" value="UPF0502 PROTEIN YCEH"/>
    <property type="match status" value="1"/>
</dbReference>
<keyword evidence="3" id="KW-1185">Reference proteome</keyword>
<evidence type="ECO:0000313" key="3">
    <source>
        <dbReference type="Proteomes" id="UP000216311"/>
    </source>
</evidence>
<dbReference type="Proteomes" id="UP000216311">
    <property type="component" value="Unassembled WGS sequence"/>
</dbReference>
<evidence type="ECO:0000313" key="2">
    <source>
        <dbReference type="EMBL" id="OYO18170.1"/>
    </source>
</evidence>
<dbReference type="InterPro" id="IPR029063">
    <property type="entry name" value="SAM-dependent_MTases_sf"/>
</dbReference>
<reference evidence="2 3" key="1">
    <citation type="submission" date="2017-07" db="EMBL/GenBank/DDBJ databases">
        <title>Draft whole genome sequences of clinical Proprionibacteriaceae strains.</title>
        <authorList>
            <person name="Bernier A.-M."/>
            <person name="Bernard K."/>
            <person name="Domingo M.-C."/>
        </authorList>
    </citation>
    <scope>NUCLEOTIDE SEQUENCE [LARGE SCALE GENOMIC DNA]</scope>
    <source>
        <strain evidence="2 3">NML 130396</strain>
    </source>
</reference>
<dbReference type="InterPro" id="IPR036388">
    <property type="entry name" value="WH-like_DNA-bd_sf"/>
</dbReference>
<evidence type="ECO:0000259" key="1">
    <source>
        <dbReference type="Pfam" id="PF13649"/>
    </source>
</evidence>
<comment type="caution">
    <text evidence="2">The sequence shown here is derived from an EMBL/GenBank/DDBJ whole genome shotgun (WGS) entry which is preliminary data.</text>
</comment>
<dbReference type="Gene3D" id="1.10.10.10">
    <property type="entry name" value="Winged helix-like DNA-binding domain superfamily/Winged helix DNA-binding domain"/>
    <property type="match status" value="2"/>
</dbReference>
<dbReference type="CDD" id="cd02440">
    <property type="entry name" value="AdoMet_MTases"/>
    <property type="match status" value="1"/>
</dbReference>
<dbReference type="EMBL" id="NMVQ01000045">
    <property type="protein sequence ID" value="OYO18170.1"/>
    <property type="molecule type" value="Genomic_DNA"/>
</dbReference>
<dbReference type="PANTHER" id="PTHR38768">
    <property type="entry name" value="UPF0502 PROTEIN YCEH"/>
    <property type="match status" value="1"/>
</dbReference>
<sequence>MELDAVEQRVLGSLLEKQKTVPASYPLSLNGLRTACNQTSSREPVTDYSDQQLDQCLRGLKDRELVRFVWAGKGSRALKYHQRLDEQLDLADDERALITVLLLRGPQSAGALKTRTERLFPFSDKESVEECLRRLAARDQPLTLETGRTAGQHDPRWIHLLGTVAGAAEPTAPAPTVDREQLLEHGSQARNERVVSAYDSVAEAYADRQTAALDRLPFDRWLLERVAASTSGPVADVGCGPGGTTALLAASGADVTGFDLSPAMIETARAAHPELRFEVGDLTRLLRPPAAAAWGAITAWQSLVHLAPSELSPTLGSLARVLAPGGWLAIAIHVGDEVRRFDTLWEQPFEVELVLHDPDTVRRAVTESGLEILEWYLRGPLPDEADTNLYLLARRPTNR</sequence>
<dbReference type="InterPro" id="IPR041698">
    <property type="entry name" value="Methyltransf_25"/>
</dbReference>
<gene>
    <name evidence="2" type="ORF">CGZ93_16520</name>
</gene>
<dbReference type="Pfam" id="PF04337">
    <property type="entry name" value="DUF480"/>
    <property type="match status" value="1"/>
</dbReference>
<dbReference type="SUPFAM" id="SSF46785">
    <property type="entry name" value="Winged helix' DNA-binding domain"/>
    <property type="match status" value="2"/>
</dbReference>